<evidence type="ECO:0000313" key="2">
    <source>
        <dbReference type="EMBL" id="CAH8363580.1"/>
    </source>
</evidence>
<dbReference type="Pfam" id="PF24289">
    <property type="entry name" value="DUF7477"/>
    <property type="match status" value="1"/>
</dbReference>
<reference evidence="2 3" key="1">
    <citation type="submission" date="2022-03" db="EMBL/GenBank/DDBJ databases">
        <authorList>
            <person name="Macdonald S."/>
            <person name="Ahmed S."/>
            <person name="Newling K."/>
        </authorList>
    </citation>
    <scope>NUCLEOTIDE SEQUENCE [LARGE SCALE GENOMIC DNA]</scope>
</reference>
<evidence type="ECO:0000259" key="1">
    <source>
        <dbReference type="Pfam" id="PF24289"/>
    </source>
</evidence>
<dbReference type="SUPFAM" id="SSF56112">
    <property type="entry name" value="Protein kinase-like (PK-like)"/>
    <property type="match status" value="1"/>
</dbReference>
<organism evidence="2 3">
    <name type="scientific">Eruca vesicaria subsp. sativa</name>
    <name type="common">Garden rocket</name>
    <name type="synonym">Eruca sativa</name>
    <dbReference type="NCBI Taxonomy" id="29727"/>
    <lineage>
        <taxon>Eukaryota</taxon>
        <taxon>Viridiplantae</taxon>
        <taxon>Streptophyta</taxon>
        <taxon>Embryophyta</taxon>
        <taxon>Tracheophyta</taxon>
        <taxon>Spermatophyta</taxon>
        <taxon>Magnoliopsida</taxon>
        <taxon>eudicotyledons</taxon>
        <taxon>Gunneridae</taxon>
        <taxon>Pentapetalae</taxon>
        <taxon>rosids</taxon>
        <taxon>malvids</taxon>
        <taxon>Brassicales</taxon>
        <taxon>Brassicaceae</taxon>
        <taxon>Brassiceae</taxon>
        <taxon>Eruca</taxon>
    </lineage>
</organism>
<gene>
    <name evidence="2" type="ORF">ERUC_LOCUS29336</name>
</gene>
<protein>
    <recommendedName>
        <fullName evidence="1">DUF7477 domain-containing protein</fullName>
    </recommendedName>
</protein>
<name>A0ABC8L285_ERUVS</name>
<proteinExistence type="predicted"/>
<sequence length="138" mass="15994">MILLIAVKRLKSWSNKEEINFTLEVDILSHIRHKNFLSVRGYCNEGQERPLGKAAFVLSVPRRKPTDETKETLRTYAFPSNHVKKGANVRAITKAGKNPADVAHQKLLVSLDDHHDFAYFYRHSHLKHFVSSVYFFFL</sequence>
<comment type="caution">
    <text evidence="2">The sequence shown here is derived from an EMBL/GenBank/DDBJ whole genome shotgun (WGS) entry which is preliminary data.</text>
</comment>
<dbReference type="InterPro" id="IPR055900">
    <property type="entry name" value="DUF7477"/>
</dbReference>
<accession>A0ABC8L285</accession>
<dbReference type="AlphaFoldDB" id="A0ABC8L285"/>
<dbReference type="Proteomes" id="UP001642260">
    <property type="component" value="Unassembled WGS sequence"/>
</dbReference>
<dbReference type="EMBL" id="CAKOAT010364043">
    <property type="protein sequence ID" value="CAH8363580.1"/>
    <property type="molecule type" value="Genomic_DNA"/>
</dbReference>
<dbReference type="Gene3D" id="3.30.200.20">
    <property type="entry name" value="Phosphorylase Kinase, domain 1"/>
    <property type="match status" value="1"/>
</dbReference>
<evidence type="ECO:0000313" key="3">
    <source>
        <dbReference type="Proteomes" id="UP001642260"/>
    </source>
</evidence>
<dbReference type="InterPro" id="IPR011009">
    <property type="entry name" value="Kinase-like_dom_sf"/>
</dbReference>
<keyword evidence="3" id="KW-1185">Reference proteome</keyword>
<feature type="domain" description="DUF7477" evidence="1">
    <location>
        <begin position="50"/>
        <end position="85"/>
    </location>
</feature>